<dbReference type="GO" id="GO:0016020">
    <property type="term" value="C:membrane"/>
    <property type="evidence" value="ECO:0007669"/>
    <property type="project" value="InterPro"/>
</dbReference>
<organism evidence="2 3">
    <name type="scientific">Acidiphilium acidophilum</name>
    <name type="common">Thiobacillus acidophilus</name>
    <dbReference type="NCBI Taxonomy" id="76588"/>
    <lineage>
        <taxon>Bacteria</taxon>
        <taxon>Pseudomonadati</taxon>
        <taxon>Pseudomonadota</taxon>
        <taxon>Alphaproteobacteria</taxon>
        <taxon>Acetobacterales</taxon>
        <taxon>Acidocellaceae</taxon>
        <taxon>Acidiphilium</taxon>
    </lineage>
</organism>
<dbReference type="EMBL" id="JAWXYB010000001">
    <property type="protein sequence ID" value="MDX5929240.1"/>
    <property type="molecule type" value="Genomic_DNA"/>
</dbReference>
<dbReference type="Proteomes" id="UP001279553">
    <property type="component" value="Unassembled WGS sequence"/>
</dbReference>
<name>A0AAW9DLY8_ACIAO</name>
<gene>
    <name evidence="2" type="ORF">SIL87_00450</name>
</gene>
<keyword evidence="1" id="KW-0812">Transmembrane</keyword>
<dbReference type="Pfam" id="PF02694">
    <property type="entry name" value="UPF0060"/>
    <property type="match status" value="1"/>
</dbReference>
<proteinExistence type="predicted"/>
<protein>
    <recommendedName>
        <fullName evidence="4">Small multidrug resistance protein</fullName>
    </recommendedName>
</protein>
<keyword evidence="1" id="KW-1133">Transmembrane helix</keyword>
<feature type="transmembrane region" description="Helical" evidence="1">
    <location>
        <begin position="63"/>
        <end position="83"/>
    </location>
</feature>
<evidence type="ECO:0008006" key="4">
    <source>
        <dbReference type="Google" id="ProtNLM"/>
    </source>
</evidence>
<reference evidence="2 3" key="1">
    <citation type="submission" date="2023-11" db="EMBL/GenBank/DDBJ databases">
        <title>MicrobeMod: A computational toolkit for identifying prokaryotic methylation and restriction-modification with nanopore sequencing.</title>
        <authorList>
            <person name="Crits-Christoph A."/>
            <person name="Kang S.C."/>
            <person name="Lee H."/>
            <person name="Ostrov N."/>
        </authorList>
    </citation>
    <scope>NUCLEOTIDE SEQUENCE [LARGE SCALE GENOMIC DNA]</scope>
    <source>
        <strain evidence="2 3">DSMZ 700</strain>
    </source>
</reference>
<evidence type="ECO:0000313" key="3">
    <source>
        <dbReference type="Proteomes" id="UP001279553"/>
    </source>
</evidence>
<comment type="caution">
    <text evidence="2">The sequence shown here is derived from an EMBL/GenBank/DDBJ whole genome shotgun (WGS) entry which is preliminary data.</text>
</comment>
<accession>A0AAW9DLY8</accession>
<evidence type="ECO:0000313" key="2">
    <source>
        <dbReference type="EMBL" id="MDX5929240.1"/>
    </source>
</evidence>
<feature type="transmembrane region" description="Helical" evidence="1">
    <location>
        <begin position="89"/>
        <end position="108"/>
    </location>
</feature>
<keyword evidence="1" id="KW-0472">Membrane</keyword>
<dbReference type="AlphaFoldDB" id="A0AAW9DLY8"/>
<sequence length="110" mass="11546">MSKLVIFGLLTLAACLEVGGDALARSGLHGQGMTRYLLFFASALTLLVYGVTVNLGPWDFGRVLGVYVALFFIVAQIVDRLVYGITPSIPTLVGGTLIVSGGLVLALFQG</sequence>
<dbReference type="PROSITE" id="PS51257">
    <property type="entry name" value="PROKAR_LIPOPROTEIN"/>
    <property type="match status" value="1"/>
</dbReference>
<feature type="transmembrane region" description="Helical" evidence="1">
    <location>
        <begin position="36"/>
        <end position="56"/>
    </location>
</feature>
<dbReference type="InterPro" id="IPR003844">
    <property type="entry name" value="UPF0060"/>
</dbReference>
<keyword evidence="3" id="KW-1185">Reference proteome</keyword>
<evidence type="ECO:0000256" key="1">
    <source>
        <dbReference type="SAM" id="Phobius"/>
    </source>
</evidence>
<dbReference type="RefSeq" id="WP_319612369.1">
    <property type="nucleotide sequence ID" value="NZ_JAWXYB010000001.1"/>
</dbReference>